<dbReference type="InterPro" id="IPR007012">
    <property type="entry name" value="PolA_pol_cen_dom"/>
</dbReference>
<evidence type="ECO:0000256" key="8">
    <source>
        <dbReference type="ARBA" id="ARBA00023242"/>
    </source>
</evidence>
<reference evidence="11" key="1">
    <citation type="submission" date="2014-05" db="EMBL/GenBank/DDBJ databases">
        <title>The genome and life-stage specific transcriptomes of Globodera pallida elucidate key aspects of plant parasitism by a cyst nematode.</title>
        <authorList>
            <person name="Cotton J.A."/>
            <person name="Lilley C.J."/>
            <person name="Jones L.M."/>
            <person name="Kikuchi T."/>
            <person name="Reid A.J."/>
            <person name="Thorpe P."/>
            <person name="Tsai I.J."/>
            <person name="Beasley H."/>
            <person name="Blok V."/>
            <person name="Cock P.J.A."/>
            <person name="Van den Akker S.E."/>
            <person name="Holroyd N."/>
            <person name="Hunt M."/>
            <person name="Mantelin S."/>
            <person name="Naghra H."/>
            <person name="Pain A."/>
            <person name="Palomares-Rius J.E."/>
            <person name="Zarowiecki M."/>
            <person name="Berriman M."/>
            <person name="Jones J.T."/>
            <person name="Urwin P.E."/>
        </authorList>
    </citation>
    <scope>NUCLEOTIDE SEQUENCE [LARGE SCALE GENOMIC DNA]</scope>
    <source>
        <strain evidence="11">Lindley</strain>
    </source>
</reference>
<evidence type="ECO:0000256" key="5">
    <source>
        <dbReference type="ARBA" id="ARBA00022679"/>
    </source>
</evidence>
<evidence type="ECO:0000256" key="2">
    <source>
        <dbReference type="ARBA" id="ARBA00010912"/>
    </source>
</evidence>
<evidence type="ECO:0000259" key="10">
    <source>
        <dbReference type="Pfam" id="PF04928"/>
    </source>
</evidence>
<keyword evidence="4" id="KW-0507">mRNA processing</keyword>
<comment type="catalytic activity">
    <reaction evidence="9">
        <text>RNA(n) + ATP = RNA(n)-3'-adenine ribonucleotide + diphosphate</text>
        <dbReference type="Rhea" id="RHEA:11332"/>
        <dbReference type="Rhea" id="RHEA-COMP:14527"/>
        <dbReference type="Rhea" id="RHEA-COMP:17347"/>
        <dbReference type="ChEBI" id="CHEBI:30616"/>
        <dbReference type="ChEBI" id="CHEBI:33019"/>
        <dbReference type="ChEBI" id="CHEBI:140395"/>
        <dbReference type="ChEBI" id="CHEBI:173115"/>
        <dbReference type="EC" id="2.7.7.19"/>
    </reaction>
</comment>
<keyword evidence="5" id="KW-0808">Transferase</keyword>
<evidence type="ECO:0000256" key="4">
    <source>
        <dbReference type="ARBA" id="ARBA00022664"/>
    </source>
</evidence>
<protein>
    <recommendedName>
        <fullName evidence="3">polynucleotide adenylyltransferase</fullName>
        <ecNumber evidence="3">2.7.7.19</ecNumber>
    </recommendedName>
</protein>
<keyword evidence="7" id="KW-0067">ATP-binding</keyword>
<sequence>MKKCELTQHILKHSEFVKNLGGQRQNESIRRLTELIEKWSPNAQFGISDLHLLRQQSDRRRVQSLCVLPDGFDKKQIFGEEICNLNNRQICGDNSLFCSLCRDENVTLLEKAAASPPSLKMDFSDVRFVCSFVILPIVANIPRGPIDAAQIGTFARIFGRQIDKILRENEFMDEGMFKNEQKWHAEERKRLMGKAKASDKKTDKSDEIKKKIQILDKNFEMLSEMREQSQLKRKLASDWTANLGIIADFGIYSNILSLLLGPKENWEKVEMFSANCEEKNGADISELDKFRIIFCYLEKWAKGKNIYDGTMGYLEPKTLAVMLTKVFLLYPKASAPFLIDKFFFTYSFWEWAVPVQLAPIDRSRRAEFLSWSPGREWFSKKQFSPKNLRKIIGKEMAMAVITPTFPEQNAASQVNLSTAKVIRSEMIRAMKQLKNTSDIRRAIIKPLEKDKFTEKFNHFIVVTCAGPHFHIDKFCAFVGKRLRHELFEFVESPLAKWVRFCQVFPNWMDASKECVLPDPSEMCKKRWLVGIELVEPQKAIGNFKGKLRANLRKKIDVKIKNDFEKGLFYNLQLHSEYIERRQMLDAAHWDIDLDDNFAEEL</sequence>
<dbReference type="Gene3D" id="1.10.1410.10">
    <property type="match status" value="1"/>
</dbReference>
<keyword evidence="8" id="KW-0539">Nucleus</keyword>
<dbReference type="PANTHER" id="PTHR10682">
    <property type="entry name" value="POLY A POLYMERASE"/>
    <property type="match status" value="1"/>
</dbReference>
<feature type="domain" description="Poly(A) polymerase central" evidence="10">
    <location>
        <begin position="290"/>
        <end position="435"/>
    </location>
</feature>
<evidence type="ECO:0000313" key="12">
    <source>
        <dbReference type="WBParaSite" id="GPLIN_000025500"/>
    </source>
</evidence>
<evidence type="ECO:0000256" key="9">
    <source>
        <dbReference type="ARBA" id="ARBA00048830"/>
    </source>
</evidence>
<evidence type="ECO:0000313" key="11">
    <source>
        <dbReference type="Proteomes" id="UP000050741"/>
    </source>
</evidence>
<evidence type="ECO:0000256" key="6">
    <source>
        <dbReference type="ARBA" id="ARBA00022741"/>
    </source>
</evidence>
<dbReference type="GO" id="GO:0005634">
    <property type="term" value="C:nucleus"/>
    <property type="evidence" value="ECO:0007669"/>
    <property type="project" value="UniProtKB-SubCell"/>
</dbReference>
<evidence type="ECO:0000256" key="3">
    <source>
        <dbReference type="ARBA" id="ARBA00012388"/>
    </source>
</evidence>
<dbReference type="AlphaFoldDB" id="A0A183BI26"/>
<reference evidence="12" key="2">
    <citation type="submission" date="2016-06" db="UniProtKB">
        <authorList>
            <consortium name="WormBaseParasite"/>
        </authorList>
    </citation>
    <scope>IDENTIFICATION</scope>
</reference>
<keyword evidence="11" id="KW-1185">Reference proteome</keyword>
<dbReference type="GO" id="GO:0006397">
    <property type="term" value="P:mRNA processing"/>
    <property type="evidence" value="ECO:0007669"/>
    <property type="project" value="UniProtKB-KW"/>
</dbReference>
<proteinExistence type="inferred from homology"/>
<dbReference type="PANTHER" id="PTHR10682:SF10">
    <property type="entry name" value="POLYNUCLEOTIDE ADENYLYLTRANSFERASE"/>
    <property type="match status" value="1"/>
</dbReference>
<dbReference type="Gene3D" id="3.30.70.590">
    <property type="entry name" value="Poly(A) polymerase predicted RNA binding domain"/>
    <property type="match status" value="1"/>
</dbReference>
<name>A0A183BI26_GLOPA</name>
<comment type="similarity">
    <text evidence="2">Belongs to the poly(A) polymerase family.</text>
</comment>
<dbReference type="WBParaSite" id="GPLIN_000025500">
    <property type="protein sequence ID" value="GPLIN_000025500"/>
    <property type="gene ID" value="GPLIN_000025500"/>
</dbReference>
<keyword evidence="6" id="KW-0547">Nucleotide-binding</keyword>
<dbReference type="Pfam" id="PF04928">
    <property type="entry name" value="PAP_central"/>
    <property type="match status" value="1"/>
</dbReference>
<organism evidence="11 12">
    <name type="scientific">Globodera pallida</name>
    <name type="common">Potato cyst nematode worm</name>
    <name type="synonym">Heterodera pallida</name>
    <dbReference type="NCBI Taxonomy" id="36090"/>
    <lineage>
        <taxon>Eukaryota</taxon>
        <taxon>Metazoa</taxon>
        <taxon>Ecdysozoa</taxon>
        <taxon>Nematoda</taxon>
        <taxon>Chromadorea</taxon>
        <taxon>Rhabditida</taxon>
        <taxon>Tylenchina</taxon>
        <taxon>Tylenchomorpha</taxon>
        <taxon>Tylenchoidea</taxon>
        <taxon>Heteroderidae</taxon>
        <taxon>Heteroderinae</taxon>
        <taxon>Globodera</taxon>
    </lineage>
</organism>
<comment type="subcellular location">
    <subcellularLocation>
        <location evidence="1">Nucleus</location>
    </subcellularLocation>
</comment>
<dbReference type="SUPFAM" id="SSF81631">
    <property type="entry name" value="PAP/OAS1 substrate-binding domain"/>
    <property type="match status" value="1"/>
</dbReference>
<accession>A0A183BI26</accession>
<dbReference type="EC" id="2.7.7.19" evidence="3"/>
<dbReference type="GO" id="GO:1990817">
    <property type="term" value="F:poly(A) RNA polymerase activity"/>
    <property type="evidence" value="ECO:0007669"/>
    <property type="project" value="UniProtKB-EC"/>
</dbReference>
<dbReference type="Proteomes" id="UP000050741">
    <property type="component" value="Unassembled WGS sequence"/>
</dbReference>
<evidence type="ECO:0000256" key="1">
    <source>
        <dbReference type="ARBA" id="ARBA00004123"/>
    </source>
</evidence>
<dbReference type="GO" id="GO:0005524">
    <property type="term" value="F:ATP binding"/>
    <property type="evidence" value="ECO:0007669"/>
    <property type="project" value="UniProtKB-KW"/>
</dbReference>
<evidence type="ECO:0000256" key="7">
    <source>
        <dbReference type="ARBA" id="ARBA00022840"/>
    </source>
</evidence>